<feature type="compositionally biased region" description="Low complexity" evidence="4">
    <location>
        <begin position="392"/>
        <end position="408"/>
    </location>
</feature>
<keyword evidence="3 6" id="KW-0067">ATP-binding</keyword>
<dbReference type="OrthoDB" id="9802264at2"/>
<dbReference type="InterPro" id="IPR008995">
    <property type="entry name" value="Mo/tungstate-bd_C_term_dom"/>
</dbReference>
<dbReference type="InterPro" id="IPR003439">
    <property type="entry name" value="ABC_transporter-like_ATP-bd"/>
</dbReference>
<evidence type="ECO:0000256" key="3">
    <source>
        <dbReference type="ARBA" id="ARBA00022840"/>
    </source>
</evidence>
<evidence type="ECO:0000313" key="6">
    <source>
        <dbReference type="EMBL" id="TFC83892.1"/>
    </source>
</evidence>
<keyword evidence="1" id="KW-0813">Transport</keyword>
<evidence type="ECO:0000256" key="2">
    <source>
        <dbReference type="ARBA" id="ARBA00022741"/>
    </source>
</evidence>
<proteinExistence type="predicted"/>
<evidence type="ECO:0000256" key="4">
    <source>
        <dbReference type="SAM" id="MobiDB-lite"/>
    </source>
</evidence>
<dbReference type="PROSITE" id="PS50893">
    <property type="entry name" value="ABC_TRANSPORTER_2"/>
    <property type="match status" value="1"/>
</dbReference>
<dbReference type="SUPFAM" id="SSF50331">
    <property type="entry name" value="MOP-like"/>
    <property type="match status" value="1"/>
</dbReference>
<dbReference type="GO" id="GO:0005524">
    <property type="term" value="F:ATP binding"/>
    <property type="evidence" value="ECO:0007669"/>
    <property type="project" value="UniProtKB-KW"/>
</dbReference>
<keyword evidence="7" id="KW-1185">Reference proteome</keyword>
<dbReference type="InterPro" id="IPR003593">
    <property type="entry name" value="AAA+_ATPase"/>
</dbReference>
<evidence type="ECO:0000313" key="7">
    <source>
        <dbReference type="Proteomes" id="UP000298433"/>
    </source>
</evidence>
<feature type="region of interest" description="Disordered" evidence="4">
    <location>
        <begin position="389"/>
        <end position="419"/>
    </location>
</feature>
<comment type="caution">
    <text evidence="6">The sequence shown here is derived from an EMBL/GenBank/DDBJ whole genome shotgun (WGS) entry which is preliminary data.</text>
</comment>
<dbReference type="FunFam" id="3.40.50.300:FF:000133">
    <property type="entry name" value="Spermidine/putrescine import ATP-binding protein PotA"/>
    <property type="match status" value="1"/>
</dbReference>
<evidence type="ECO:0000259" key="5">
    <source>
        <dbReference type="PROSITE" id="PS50893"/>
    </source>
</evidence>
<reference evidence="6 7" key="1">
    <citation type="submission" date="2019-03" db="EMBL/GenBank/DDBJ databases">
        <title>Genomics of glacier-inhabiting Cryobacterium strains.</title>
        <authorList>
            <person name="Liu Q."/>
            <person name="Xin Y.-H."/>
        </authorList>
    </citation>
    <scope>NUCLEOTIDE SEQUENCE [LARGE SCALE GENOMIC DNA]</scope>
    <source>
        <strain evidence="6 7">TMT2-48-2</strain>
    </source>
</reference>
<name>A0A4R8XVX2_9MICO</name>
<dbReference type="InterPro" id="IPR017871">
    <property type="entry name" value="ABC_transporter-like_CS"/>
</dbReference>
<dbReference type="EMBL" id="SOGN01000008">
    <property type="protein sequence ID" value="TFC83892.1"/>
    <property type="molecule type" value="Genomic_DNA"/>
</dbReference>
<dbReference type="Pfam" id="PF08402">
    <property type="entry name" value="TOBE_2"/>
    <property type="match status" value="1"/>
</dbReference>
<organism evidence="6 7">
    <name type="scientific">Cryobacterium cheniae</name>
    <dbReference type="NCBI Taxonomy" id="1259262"/>
    <lineage>
        <taxon>Bacteria</taxon>
        <taxon>Bacillati</taxon>
        <taxon>Actinomycetota</taxon>
        <taxon>Actinomycetes</taxon>
        <taxon>Micrococcales</taxon>
        <taxon>Microbacteriaceae</taxon>
        <taxon>Cryobacterium</taxon>
    </lineage>
</organism>
<dbReference type="AlphaFoldDB" id="A0A4R8XVX2"/>
<feature type="compositionally biased region" description="Basic and acidic residues" evidence="4">
    <location>
        <begin position="1"/>
        <end position="19"/>
    </location>
</feature>
<dbReference type="Proteomes" id="UP000298433">
    <property type="component" value="Unassembled WGS sequence"/>
</dbReference>
<dbReference type="GO" id="GO:0022857">
    <property type="term" value="F:transmembrane transporter activity"/>
    <property type="evidence" value="ECO:0007669"/>
    <property type="project" value="InterPro"/>
</dbReference>
<feature type="region of interest" description="Disordered" evidence="4">
    <location>
        <begin position="1"/>
        <end position="45"/>
    </location>
</feature>
<dbReference type="PANTHER" id="PTHR42781">
    <property type="entry name" value="SPERMIDINE/PUTRESCINE IMPORT ATP-BINDING PROTEIN POTA"/>
    <property type="match status" value="1"/>
</dbReference>
<accession>A0A4R8XVX2</accession>
<gene>
    <name evidence="6" type="ORF">E3T23_01125</name>
</gene>
<sequence length="419" mass="45228">MTTDNRLDHRDQTETERNARRVHNVSAEPRSPGAPQAPPGLPEQGVVVSADRPAIRLTGLTKSFGGAANAVDGIDLDIAEGEFFSMLGPSGSGKTTVLRLIAGFEQPTAGTVSLLGEDVTDRAPFDRDVNTVFQDYALFPHMSVLDNVAYGLRVRGVSRRERHAQARQALETVRLGGFGDRKPGQLSGGQRQRVALARATVVRPKVLLLDEPLGALDLKLREQMQVELKELQRELGITFIFVTHDQEEALTLSDRIAVFNEGRIEQLGTPAEIYDRPLSPFVAAFVGTSNIFPDALSRAVLGRGGMHALRPEKVTVGRADAVPSTQRTAPGTLAEVIYVGSTSRLIVDLDAGMRIIALEQNDAHRVTEDERGSRVSVGWQDSDIVALEKATADTTDPATDPATDTATDSAPKLTTDTAR</sequence>
<dbReference type="GO" id="GO:0043190">
    <property type="term" value="C:ATP-binding cassette (ABC) transporter complex"/>
    <property type="evidence" value="ECO:0007669"/>
    <property type="project" value="InterPro"/>
</dbReference>
<dbReference type="PROSITE" id="PS00211">
    <property type="entry name" value="ABC_TRANSPORTER_1"/>
    <property type="match status" value="1"/>
</dbReference>
<dbReference type="SUPFAM" id="SSF52540">
    <property type="entry name" value="P-loop containing nucleoside triphosphate hydrolases"/>
    <property type="match status" value="1"/>
</dbReference>
<feature type="domain" description="ABC transporter" evidence="5">
    <location>
        <begin position="55"/>
        <end position="286"/>
    </location>
</feature>
<dbReference type="PANTHER" id="PTHR42781:SF4">
    <property type="entry name" value="SPERMIDINE_PUTRESCINE IMPORT ATP-BINDING PROTEIN POTA"/>
    <property type="match status" value="1"/>
</dbReference>
<dbReference type="InterPro" id="IPR013611">
    <property type="entry name" value="Transp-assoc_OB_typ2"/>
</dbReference>
<dbReference type="InterPro" id="IPR027417">
    <property type="entry name" value="P-loop_NTPase"/>
</dbReference>
<evidence type="ECO:0000256" key="1">
    <source>
        <dbReference type="ARBA" id="ARBA00022448"/>
    </source>
</evidence>
<dbReference type="SMART" id="SM00382">
    <property type="entry name" value="AAA"/>
    <property type="match status" value="1"/>
</dbReference>
<dbReference type="Pfam" id="PF00005">
    <property type="entry name" value="ABC_tran"/>
    <property type="match status" value="1"/>
</dbReference>
<dbReference type="InterPro" id="IPR050093">
    <property type="entry name" value="ABC_SmlMolc_Importer"/>
</dbReference>
<dbReference type="GO" id="GO:0016887">
    <property type="term" value="F:ATP hydrolysis activity"/>
    <property type="evidence" value="ECO:0007669"/>
    <property type="project" value="InterPro"/>
</dbReference>
<keyword evidence="2" id="KW-0547">Nucleotide-binding</keyword>
<protein>
    <submittedName>
        <fullName evidence="6">ABC transporter ATP-binding protein</fullName>
    </submittedName>
</protein>
<dbReference type="Gene3D" id="3.40.50.300">
    <property type="entry name" value="P-loop containing nucleotide triphosphate hydrolases"/>
    <property type="match status" value="1"/>
</dbReference>